<evidence type="ECO:0000256" key="1">
    <source>
        <dbReference type="ARBA" id="ARBA00004613"/>
    </source>
</evidence>
<keyword evidence="5" id="KW-0732">Signal</keyword>
<sequence>MKTVLLFSASVIAICATVGSARDFPDPEFSSILEDELLDIAEKHEKFLQTRRRRETDVDEEERSAAIGPPFEHDDVDDVPNGVQDIDGGQSHHKGGCRKHHKPSCCGDTPLTISLHHYFKTQSRSASNDCFEEVNAKLGNKTIEEDMDPYSCEKVKRMKKRFYCIHECAAKKLELANEEGALDFVKVQEFLLLRVNETWQSDLLKQATDFCSKIKYDESWKDEADEYKCNTQPLQFKHCVWKQVETNCPEAHQNTDRRCKKIRSKLTAEALGPDTTMTPSTQN</sequence>
<comment type="similarity">
    <text evidence="2">Belongs to the PBP/GOBP family.</text>
</comment>
<evidence type="ECO:0000313" key="7">
    <source>
        <dbReference type="Proteomes" id="UP001307889"/>
    </source>
</evidence>
<dbReference type="Gene3D" id="1.10.238.270">
    <property type="match status" value="1"/>
</dbReference>
<name>A0ABN7ABY3_9HEMI</name>
<protein>
    <submittedName>
        <fullName evidence="6">Uncharacterized protein</fullName>
    </submittedName>
</protein>
<evidence type="ECO:0000256" key="5">
    <source>
        <dbReference type="SAM" id="SignalP"/>
    </source>
</evidence>
<dbReference type="SUPFAM" id="SSF47565">
    <property type="entry name" value="Insect pheromone/odorant-binding proteins"/>
    <property type="match status" value="1"/>
</dbReference>
<feature type="region of interest" description="Disordered" evidence="4">
    <location>
        <begin position="51"/>
        <end position="78"/>
    </location>
</feature>
<organism evidence="6 7">
    <name type="scientific">Nesidiocoris tenuis</name>
    <dbReference type="NCBI Taxonomy" id="355587"/>
    <lineage>
        <taxon>Eukaryota</taxon>
        <taxon>Metazoa</taxon>
        <taxon>Ecdysozoa</taxon>
        <taxon>Arthropoda</taxon>
        <taxon>Hexapoda</taxon>
        <taxon>Insecta</taxon>
        <taxon>Pterygota</taxon>
        <taxon>Neoptera</taxon>
        <taxon>Paraneoptera</taxon>
        <taxon>Hemiptera</taxon>
        <taxon>Heteroptera</taxon>
        <taxon>Panheteroptera</taxon>
        <taxon>Cimicomorpha</taxon>
        <taxon>Miridae</taxon>
        <taxon>Dicyphina</taxon>
        <taxon>Nesidiocoris</taxon>
    </lineage>
</organism>
<dbReference type="EMBL" id="AP028909">
    <property type="protein sequence ID" value="BES88664.1"/>
    <property type="molecule type" value="Genomic_DNA"/>
</dbReference>
<feature type="signal peptide" evidence="5">
    <location>
        <begin position="1"/>
        <end position="21"/>
    </location>
</feature>
<evidence type="ECO:0000313" key="6">
    <source>
        <dbReference type="EMBL" id="BES88664.1"/>
    </source>
</evidence>
<comment type="subcellular location">
    <subcellularLocation>
        <location evidence="1">Secreted</location>
    </subcellularLocation>
</comment>
<feature type="chain" id="PRO_5046533290" evidence="5">
    <location>
        <begin position="22"/>
        <end position="283"/>
    </location>
</feature>
<dbReference type="InterPro" id="IPR052295">
    <property type="entry name" value="Odorant-binding_protein"/>
</dbReference>
<evidence type="ECO:0000256" key="3">
    <source>
        <dbReference type="ARBA" id="ARBA00022525"/>
    </source>
</evidence>
<evidence type="ECO:0000256" key="2">
    <source>
        <dbReference type="ARBA" id="ARBA00008098"/>
    </source>
</evidence>
<dbReference type="PANTHER" id="PTHR21066:SF17">
    <property type="entry name" value="AGAP011368-PA"/>
    <property type="match status" value="1"/>
</dbReference>
<dbReference type="InterPro" id="IPR036728">
    <property type="entry name" value="PBP_GOBP_sf"/>
</dbReference>
<dbReference type="Proteomes" id="UP001307889">
    <property type="component" value="Chromosome 1"/>
</dbReference>
<gene>
    <name evidence="6" type="ORF">NTJ_01471</name>
</gene>
<dbReference type="PANTHER" id="PTHR21066">
    <property type="entry name" value="ODORANT-BINDING PROTEIN 59A-RELATED"/>
    <property type="match status" value="1"/>
</dbReference>
<keyword evidence="3" id="KW-0964">Secreted</keyword>
<keyword evidence="7" id="KW-1185">Reference proteome</keyword>
<accession>A0ABN7ABY3</accession>
<evidence type="ECO:0000256" key="4">
    <source>
        <dbReference type="SAM" id="MobiDB-lite"/>
    </source>
</evidence>
<proteinExistence type="inferred from homology"/>
<reference evidence="6 7" key="1">
    <citation type="submission" date="2023-09" db="EMBL/GenBank/DDBJ databases">
        <title>Nesidiocoris tenuis whole genome shotgun sequence.</title>
        <authorList>
            <person name="Shibata T."/>
            <person name="Shimoda M."/>
            <person name="Kobayashi T."/>
            <person name="Uehara T."/>
        </authorList>
    </citation>
    <scope>NUCLEOTIDE SEQUENCE [LARGE SCALE GENOMIC DNA]</scope>
    <source>
        <strain evidence="6 7">Japan</strain>
    </source>
</reference>